<proteinExistence type="predicted"/>
<feature type="domain" description="DUF4774" evidence="3">
    <location>
        <begin position="632"/>
        <end position="689"/>
    </location>
</feature>
<reference evidence="4 5" key="2">
    <citation type="journal article" date="2010" name="Nucleic Acids Res.">
        <title>BeetleBase in 2010: revisions to provide comprehensive genomic information for Tribolium castaneum.</title>
        <authorList>
            <person name="Kim H.S."/>
            <person name="Murphy T."/>
            <person name="Xia J."/>
            <person name="Caragea D."/>
            <person name="Park Y."/>
            <person name="Beeman R.W."/>
            <person name="Lorenzen M.D."/>
            <person name="Butcher S."/>
            <person name="Manak J.R."/>
            <person name="Brown S.J."/>
        </authorList>
    </citation>
    <scope>GENOME REANNOTATION</scope>
    <source>
        <strain evidence="4 5">Georgia GA2</strain>
    </source>
</reference>
<dbReference type="Pfam" id="PF15999">
    <property type="entry name" value="DUF4774"/>
    <property type="match status" value="2"/>
</dbReference>
<feature type="signal peptide" evidence="2">
    <location>
        <begin position="1"/>
        <end position="16"/>
    </location>
</feature>
<feature type="domain" description="DUF4774" evidence="3">
    <location>
        <begin position="436"/>
        <end position="488"/>
    </location>
</feature>
<evidence type="ECO:0000256" key="2">
    <source>
        <dbReference type="SAM" id="SignalP"/>
    </source>
</evidence>
<dbReference type="OMA" id="SHAMDFL"/>
<protein>
    <recommendedName>
        <fullName evidence="3">DUF4774 domain-containing protein</fullName>
    </recommendedName>
</protein>
<gene>
    <name evidence="4" type="primary">AUGUSTUS-3.0.2_16312</name>
    <name evidence="4" type="ORF">TcasGA2_TC016312</name>
</gene>
<evidence type="ECO:0000259" key="3">
    <source>
        <dbReference type="Pfam" id="PF15999"/>
    </source>
</evidence>
<dbReference type="AlphaFoldDB" id="D6WMS3"/>
<dbReference type="InterPro" id="IPR031942">
    <property type="entry name" value="DUF4774"/>
</dbReference>
<accession>D6WMS3</accession>
<feature type="region of interest" description="Disordered" evidence="1">
    <location>
        <begin position="117"/>
        <end position="144"/>
    </location>
</feature>
<feature type="region of interest" description="Disordered" evidence="1">
    <location>
        <begin position="377"/>
        <end position="396"/>
    </location>
</feature>
<feature type="compositionally biased region" description="Polar residues" evidence="1">
    <location>
        <begin position="377"/>
        <end position="388"/>
    </location>
</feature>
<reference evidence="4 5" key="1">
    <citation type="journal article" date="2008" name="Nature">
        <title>The genome of the model beetle and pest Tribolium castaneum.</title>
        <authorList>
            <consortium name="Tribolium Genome Sequencing Consortium"/>
            <person name="Richards S."/>
            <person name="Gibbs R.A."/>
            <person name="Weinstock G.M."/>
            <person name="Brown S.J."/>
            <person name="Denell R."/>
            <person name="Beeman R.W."/>
            <person name="Gibbs R."/>
            <person name="Beeman R.W."/>
            <person name="Brown S.J."/>
            <person name="Bucher G."/>
            <person name="Friedrich M."/>
            <person name="Grimmelikhuijzen C.J."/>
            <person name="Klingler M."/>
            <person name="Lorenzen M."/>
            <person name="Richards S."/>
            <person name="Roth S."/>
            <person name="Schroder R."/>
            <person name="Tautz D."/>
            <person name="Zdobnov E.M."/>
            <person name="Muzny D."/>
            <person name="Gibbs R.A."/>
            <person name="Weinstock G.M."/>
            <person name="Attaway T."/>
            <person name="Bell S."/>
            <person name="Buhay C.J."/>
            <person name="Chandrabose M.N."/>
            <person name="Chavez D."/>
            <person name="Clerk-Blankenburg K.P."/>
            <person name="Cree A."/>
            <person name="Dao M."/>
            <person name="Davis C."/>
            <person name="Chacko J."/>
            <person name="Dinh H."/>
            <person name="Dugan-Rocha S."/>
            <person name="Fowler G."/>
            <person name="Garner T.T."/>
            <person name="Garnes J."/>
            <person name="Gnirke A."/>
            <person name="Hawes A."/>
            <person name="Hernandez J."/>
            <person name="Hines S."/>
            <person name="Holder M."/>
            <person name="Hume J."/>
            <person name="Jhangiani S.N."/>
            <person name="Joshi V."/>
            <person name="Khan Z.M."/>
            <person name="Jackson L."/>
            <person name="Kovar C."/>
            <person name="Kowis A."/>
            <person name="Lee S."/>
            <person name="Lewis L.R."/>
            <person name="Margolis J."/>
            <person name="Morgan M."/>
            <person name="Nazareth L.V."/>
            <person name="Nguyen N."/>
            <person name="Okwuonu G."/>
            <person name="Parker D."/>
            <person name="Richards S."/>
            <person name="Ruiz S.J."/>
            <person name="Santibanez J."/>
            <person name="Savard J."/>
            <person name="Scherer S.E."/>
            <person name="Schneider B."/>
            <person name="Sodergren E."/>
            <person name="Tautz D."/>
            <person name="Vattahil S."/>
            <person name="Villasana D."/>
            <person name="White C.S."/>
            <person name="Wright R."/>
            <person name="Park Y."/>
            <person name="Beeman R.W."/>
            <person name="Lord J."/>
            <person name="Oppert B."/>
            <person name="Lorenzen M."/>
            <person name="Brown S."/>
            <person name="Wang L."/>
            <person name="Savard J."/>
            <person name="Tautz D."/>
            <person name="Richards S."/>
            <person name="Weinstock G."/>
            <person name="Gibbs R.A."/>
            <person name="Liu Y."/>
            <person name="Worley K."/>
            <person name="Weinstock G."/>
            <person name="Elsik C.G."/>
            <person name="Reese J.T."/>
            <person name="Elhaik E."/>
            <person name="Landan G."/>
            <person name="Graur D."/>
            <person name="Arensburger P."/>
            <person name="Atkinson P."/>
            <person name="Beeman R.W."/>
            <person name="Beidler J."/>
            <person name="Brown S.J."/>
            <person name="Demuth J.P."/>
            <person name="Drury D.W."/>
            <person name="Du Y.Z."/>
            <person name="Fujiwara H."/>
            <person name="Lorenzen M."/>
            <person name="Maselli V."/>
            <person name="Osanai M."/>
            <person name="Park Y."/>
            <person name="Robertson H.M."/>
            <person name="Tu Z."/>
            <person name="Wang J.J."/>
            <person name="Wang S."/>
            <person name="Richards S."/>
            <person name="Song H."/>
            <person name="Zhang L."/>
            <person name="Sodergren E."/>
            <person name="Werner D."/>
            <person name="Stanke M."/>
            <person name="Morgenstern B."/>
            <person name="Solovyev V."/>
            <person name="Kosarev P."/>
            <person name="Brown G."/>
            <person name="Chen H.C."/>
            <person name="Ermolaeva O."/>
            <person name="Hlavina W."/>
            <person name="Kapustin Y."/>
            <person name="Kiryutin B."/>
            <person name="Kitts P."/>
            <person name="Maglott D."/>
            <person name="Pruitt K."/>
            <person name="Sapojnikov V."/>
            <person name="Souvorov A."/>
            <person name="Mackey A.J."/>
            <person name="Waterhouse R.M."/>
            <person name="Wyder S."/>
            <person name="Zdobnov E.M."/>
            <person name="Zdobnov E.M."/>
            <person name="Wyder S."/>
            <person name="Kriventseva E.V."/>
            <person name="Kadowaki T."/>
            <person name="Bork P."/>
            <person name="Aranda M."/>
            <person name="Bao R."/>
            <person name="Beermann A."/>
            <person name="Berns N."/>
            <person name="Bolognesi R."/>
            <person name="Bonneton F."/>
            <person name="Bopp D."/>
            <person name="Brown S.J."/>
            <person name="Bucher G."/>
            <person name="Butts T."/>
            <person name="Chaumot A."/>
            <person name="Denell R.E."/>
            <person name="Ferrier D.E."/>
            <person name="Friedrich M."/>
            <person name="Gordon C.M."/>
            <person name="Jindra M."/>
            <person name="Klingler M."/>
            <person name="Lan Q."/>
            <person name="Lattorff H.M."/>
            <person name="Laudet V."/>
            <person name="von Levetsow C."/>
            <person name="Liu Z."/>
            <person name="Lutz R."/>
            <person name="Lynch J.A."/>
            <person name="da Fonseca R.N."/>
            <person name="Posnien N."/>
            <person name="Reuter R."/>
            <person name="Roth S."/>
            <person name="Savard J."/>
            <person name="Schinko J.B."/>
            <person name="Schmitt C."/>
            <person name="Schoppmeier M."/>
            <person name="Schroder R."/>
            <person name="Shippy T.D."/>
            <person name="Simonnet F."/>
            <person name="Marques-Souza H."/>
            <person name="Tautz D."/>
            <person name="Tomoyasu Y."/>
            <person name="Trauner J."/>
            <person name="Van der Zee M."/>
            <person name="Vervoort M."/>
            <person name="Wittkopp N."/>
            <person name="Wimmer E.A."/>
            <person name="Yang X."/>
            <person name="Jones A.K."/>
            <person name="Sattelle D.B."/>
            <person name="Ebert P.R."/>
            <person name="Nelson D."/>
            <person name="Scott J.G."/>
            <person name="Beeman R.W."/>
            <person name="Muthukrishnan S."/>
            <person name="Kramer K.J."/>
            <person name="Arakane Y."/>
            <person name="Beeman R.W."/>
            <person name="Zhu Q."/>
            <person name="Hogenkamp D."/>
            <person name="Dixit R."/>
            <person name="Oppert B."/>
            <person name="Jiang H."/>
            <person name="Zou Z."/>
            <person name="Marshall J."/>
            <person name="Elpidina E."/>
            <person name="Vinokurov K."/>
            <person name="Oppert C."/>
            <person name="Zou Z."/>
            <person name="Evans J."/>
            <person name="Lu Z."/>
            <person name="Zhao P."/>
            <person name="Sumathipala N."/>
            <person name="Altincicek B."/>
            <person name="Vilcinskas A."/>
            <person name="Williams M."/>
            <person name="Hultmark D."/>
            <person name="Hetru C."/>
            <person name="Jiang H."/>
            <person name="Grimmelikhuijzen C.J."/>
            <person name="Hauser F."/>
            <person name="Cazzamali G."/>
            <person name="Williamson M."/>
            <person name="Park Y."/>
            <person name="Li B."/>
            <person name="Tanaka Y."/>
            <person name="Predel R."/>
            <person name="Neupert S."/>
            <person name="Schachtner J."/>
            <person name="Verleyen P."/>
            <person name="Raible F."/>
            <person name="Bork P."/>
            <person name="Friedrich M."/>
            <person name="Walden K.K."/>
            <person name="Robertson H.M."/>
            <person name="Angeli S."/>
            <person name="Foret S."/>
            <person name="Bucher G."/>
            <person name="Schuetz S."/>
            <person name="Maleszka R."/>
            <person name="Wimmer E.A."/>
            <person name="Beeman R.W."/>
            <person name="Lorenzen M."/>
            <person name="Tomoyasu Y."/>
            <person name="Miller S.C."/>
            <person name="Grossmann D."/>
            <person name="Bucher G."/>
        </authorList>
    </citation>
    <scope>NUCLEOTIDE SEQUENCE [LARGE SCALE GENOMIC DNA]</scope>
    <source>
        <strain evidence="4 5">Georgia GA2</strain>
    </source>
</reference>
<feature type="compositionally biased region" description="Basic and acidic residues" evidence="1">
    <location>
        <begin position="117"/>
        <end position="127"/>
    </location>
</feature>
<evidence type="ECO:0000313" key="4">
    <source>
        <dbReference type="EMBL" id="EFA04517.2"/>
    </source>
</evidence>
<dbReference type="Proteomes" id="UP000007266">
    <property type="component" value="Linkage group 5"/>
</dbReference>
<dbReference type="HOGENOM" id="CLU_376561_0_0_1"/>
<evidence type="ECO:0000313" key="5">
    <source>
        <dbReference type="Proteomes" id="UP000007266"/>
    </source>
</evidence>
<dbReference type="InParanoid" id="D6WMS3"/>
<dbReference type="eggNOG" id="ENOG502S6AP">
    <property type="taxonomic scope" value="Eukaryota"/>
</dbReference>
<keyword evidence="5" id="KW-1185">Reference proteome</keyword>
<feature type="chain" id="PRO_5007310715" description="DUF4774 domain-containing protein" evidence="2">
    <location>
        <begin position="17"/>
        <end position="703"/>
    </location>
</feature>
<dbReference type="EMBL" id="KQ971341">
    <property type="protein sequence ID" value="EFA04517.2"/>
    <property type="molecule type" value="Genomic_DNA"/>
</dbReference>
<organism evidence="4 5">
    <name type="scientific">Tribolium castaneum</name>
    <name type="common">Red flour beetle</name>
    <dbReference type="NCBI Taxonomy" id="7070"/>
    <lineage>
        <taxon>Eukaryota</taxon>
        <taxon>Metazoa</taxon>
        <taxon>Ecdysozoa</taxon>
        <taxon>Arthropoda</taxon>
        <taxon>Hexapoda</taxon>
        <taxon>Insecta</taxon>
        <taxon>Pterygota</taxon>
        <taxon>Neoptera</taxon>
        <taxon>Endopterygota</taxon>
        <taxon>Coleoptera</taxon>
        <taxon>Polyphaga</taxon>
        <taxon>Cucujiformia</taxon>
        <taxon>Tenebrionidae</taxon>
        <taxon>Tenebrionidae incertae sedis</taxon>
        <taxon>Tribolium</taxon>
    </lineage>
</organism>
<keyword evidence="2" id="KW-0732">Signal</keyword>
<sequence>MTNWIFLLSTLAVVNCRPQNTQETPAVEIEKQHVIEITPRQLYETNDQKELDESTKEILEKIALVNEKQGLNKKKPRPHYQHFPFSYLRSQESRQGDDFKFPRDPFTNPILDYVEGKQKEPAADKRTPITTQFSDEESEESEVPPGQYIKRKVIHQQTMIVPGASFMPGGFNPPPPPPPQASIPQSFYAMNQNVKKSELEAQTVNNVRNIVGNSQYLYNPYLQQYNPYLYQQIQPTGRQGQWPPQWPFAQYFPIIIKDPLMHMFNAMTTMIEYGPQAGQGGNKCKHLEKKSREITTKPKLSYNVVDNGKGAEIYVSNEDDSNMTTVLEIEDLQIRDKPNLNLRRESKQNQEIKKTFFYNTTDPLSNPLIQTLQITKSEINSNDTSRQSPPIRDQELGEDEIELEELDKAEDVQVSHDGNKKLFSKDNTGSGIFVHKIKVRKGGVAIAGPGGIATAGSGGTAIVGPNGFAYTHPDSLAIAGSGTKVVAVEPTINLATVVNDHKNKTRGQGHAAPSRLGKVVAVGPVIYYNKGYIIFPHGLRYPRWPPASQSQTTIPSNPQINVLQTNIQNSKFVKVSPKEEIKVNELSKDGNNNTIAPYKAHPLFHFLKNRNTINTDRIISFRNDLSNSEKITTLILKPMAKAVAGIEGQAIANPLSRAILRQGMNVDILFEPDAVAIAGPGGIAHAQSDLEISYEDFPETKNF</sequence>
<evidence type="ECO:0000256" key="1">
    <source>
        <dbReference type="SAM" id="MobiDB-lite"/>
    </source>
</evidence>
<name>D6WMS3_TRICA</name>